<organism evidence="3 4">
    <name type="scientific">Triangularia verruculosa</name>
    <dbReference type="NCBI Taxonomy" id="2587418"/>
    <lineage>
        <taxon>Eukaryota</taxon>
        <taxon>Fungi</taxon>
        <taxon>Dikarya</taxon>
        <taxon>Ascomycota</taxon>
        <taxon>Pezizomycotina</taxon>
        <taxon>Sordariomycetes</taxon>
        <taxon>Sordariomycetidae</taxon>
        <taxon>Sordariales</taxon>
        <taxon>Podosporaceae</taxon>
        <taxon>Triangularia</taxon>
    </lineage>
</organism>
<evidence type="ECO:0000313" key="4">
    <source>
        <dbReference type="Proteomes" id="UP001303160"/>
    </source>
</evidence>
<reference evidence="3" key="2">
    <citation type="submission" date="2023-05" db="EMBL/GenBank/DDBJ databases">
        <authorList>
            <consortium name="Lawrence Berkeley National Laboratory"/>
            <person name="Steindorff A."/>
            <person name="Hensen N."/>
            <person name="Bonometti L."/>
            <person name="Westerberg I."/>
            <person name="Brannstrom I.O."/>
            <person name="Guillou S."/>
            <person name="Cros-Aarteil S."/>
            <person name="Calhoun S."/>
            <person name="Haridas S."/>
            <person name="Kuo A."/>
            <person name="Mondo S."/>
            <person name="Pangilinan J."/>
            <person name="Riley R."/>
            <person name="Labutti K."/>
            <person name="Andreopoulos B."/>
            <person name="Lipzen A."/>
            <person name="Chen C."/>
            <person name="Yanf M."/>
            <person name="Daum C."/>
            <person name="Ng V."/>
            <person name="Clum A."/>
            <person name="Ohm R."/>
            <person name="Martin F."/>
            <person name="Silar P."/>
            <person name="Natvig D."/>
            <person name="Lalanne C."/>
            <person name="Gautier V."/>
            <person name="Ament-Velasquez S.L."/>
            <person name="Kruys A."/>
            <person name="Hutchinson M.I."/>
            <person name="Powell A.J."/>
            <person name="Barry K."/>
            <person name="Miller A.N."/>
            <person name="Grigoriev I.V."/>
            <person name="Debuchy R."/>
            <person name="Gladieux P."/>
            <person name="Thoren M.H."/>
            <person name="Johannesson H."/>
        </authorList>
    </citation>
    <scope>NUCLEOTIDE SEQUENCE</scope>
    <source>
        <strain evidence="3">CBS 315.58</strain>
    </source>
</reference>
<dbReference type="InterPro" id="IPR048799">
    <property type="entry name" value="P68_RBP_TagC-like_beta-prop"/>
</dbReference>
<sequence>MYALTTLLTFTTLLLSTPTIATVPNSPRFDLTKPSYDLFRHKTLHDDTVQQSFAFDNTNRRLFVAQRRNGADTTLGHLCITQLDFSGNQLGYMHLSGFGHGVAFGAQASGSSTYLWTEVDANSNGYGTKLAKFKFVSGTSLTASSSALTKYKPVAAATEFTCSVDTVNNRLVVRYHVPSSGKHIAVYSLSAANAGNFSAPLVNFKLPTPTTLGGAFQGYAAFGRYLYLLWGDSYDATGGTVNSQVATVDMNTGKVTQGPVLTKAGSTLTFREAEGMAIYQTAAGQTRLFLGFASGVAGDRRSNLFFKNATI</sequence>
<evidence type="ECO:0000256" key="1">
    <source>
        <dbReference type="SAM" id="SignalP"/>
    </source>
</evidence>
<feature type="chain" id="PRO_5042928487" evidence="1">
    <location>
        <begin position="22"/>
        <end position="311"/>
    </location>
</feature>
<feature type="signal peptide" evidence="1">
    <location>
        <begin position="1"/>
        <end position="21"/>
    </location>
</feature>
<dbReference type="Pfam" id="PF21311">
    <property type="entry name" value="Phage_RBD_prop"/>
    <property type="match status" value="1"/>
</dbReference>
<gene>
    <name evidence="3" type="ORF">QBC40DRAFT_210035</name>
</gene>
<evidence type="ECO:0000313" key="3">
    <source>
        <dbReference type="EMBL" id="KAK4196109.1"/>
    </source>
</evidence>
<protein>
    <submittedName>
        <fullName evidence="3">FacC-like extracellular signaling protein</fullName>
    </submittedName>
</protein>
<accession>A0AAN6X913</accession>
<dbReference type="AlphaFoldDB" id="A0AAN6X913"/>
<proteinExistence type="predicted"/>
<feature type="non-terminal residue" evidence="3">
    <location>
        <position position="311"/>
    </location>
</feature>
<comment type="caution">
    <text evidence="3">The sequence shown here is derived from an EMBL/GenBank/DDBJ whole genome shotgun (WGS) entry which is preliminary data.</text>
</comment>
<keyword evidence="1" id="KW-0732">Signal</keyword>
<reference evidence="3" key="1">
    <citation type="journal article" date="2023" name="Mol. Phylogenet. Evol.">
        <title>Genome-scale phylogeny and comparative genomics of the fungal order Sordariales.</title>
        <authorList>
            <person name="Hensen N."/>
            <person name="Bonometti L."/>
            <person name="Westerberg I."/>
            <person name="Brannstrom I.O."/>
            <person name="Guillou S."/>
            <person name="Cros-Aarteil S."/>
            <person name="Calhoun S."/>
            <person name="Haridas S."/>
            <person name="Kuo A."/>
            <person name="Mondo S."/>
            <person name="Pangilinan J."/>
            <person name="Riley R."/>
            <person name="LaButti K."/>
            <person name="Andreopoulos B."/>
            <person name="Lipzen A."/>
            <person name="Chen C."/>
            <person name="Yan M."/>
            <person name="Daum C."/>
            <person name="Ng V."/>
            <person name="Clum A."/>
            <person name="Steindorff A."/>
            <person name="Ohm R.A."/>
            <person name="Martin F."/>
            <person name="Silar P."/>
            <person name="Natvig D.O."/>
            <person name="Lalanne C."/>
            <person name="Gautier V."/>
            <person name="Ament-Velasquez S.L."/>
            <person name="Kruys A."/>
            <person name="Hutchinson M.I."/>
            <person name="Powell A.J."/>
            <person name="Barry K."/>
            <person name="Miller A.N."/>
            <person name="Grigoriev I.V."/>
            <person name="Debuchy R."/>
            <person name="Gladieux P."/>
            <person name="Hiltunen Thoren M."/>
            <person name="Johannesson H."/>
        </authorList>
    </citation>
    <scope>NUCLEOTIDE SEQUENCE</scope>
    <source>
        <strain evidence="3">CBS 315.58</strain>
    </source>
</reference>
<dbReference type="EMBL" id="MU863993">
    <property type="protein sequence ID" value="KAK4196109.1"/>
    <property type="molecule type" value="Genomic_DNA"/>
</dbReference>
<evidence type="ECO:0000259" key="2">
    <source>
        <dbReference type="Pfam" id="PF21311"/>
    </source>
</evidence>
<feature type="domain" description="P68 RBP/TagC-like beta-propeller" evidence="2">
    <location>
        <begin position="49"/>
        <end position="305"/>
    </location>
</feature>
<name>A0AAN6X913_9PEZI</name>
<keyword evidence="4" id="KW-1185">Reference proteome</keyword>
<dbReference type="Proteomes" id="UP001303160">
    <property type="component" value="Unassembled WGS sequence"/>
</dbReference>